<dbReference type="GO" id="GO:0006367">
    <property type="term" value="P:transcription initiation at RNA polymerase II promoter"/>
    <property type="evidence" value="ECO:0007669"/>
    <property type="project" value="TreeGrafter"/>
</dbReference>
<evidence type="ECO:0000313" key="10">
    <source>
        <dbReference type="EMBL" id="PSS20479.1"/>
    </source>
</evidence>
<sequence>MAPISPSSLKRSTPSQSDDDMMDGPASKRKCVESSLPQSSQRDEQPLPNLPTRALFDDEPRQLLLRAVALALDHVGFDGASPEAMEAMCSEIDTYATRFLSQVTSSMLNARRSQSTPLDFKYALSRFDLPISSLEPHLKPPIPASKSQVQLELEPVEEQKLGSQLLLLGEELNGESDKRAKPYIPKRFPAFPSKHTYKWTEKESERETNPRKIREEAAKVARQGEEALRRLNKFSKVGKDKDIKRTAEKDPKSKERHELWEMTMGTLLTGRSAAPNGASGKDKDHSLIVNSERRHFRKGVPRKKTGTLPADTVRIDI</sequence>
<reference evidence="10 11" key="1">
    <citation type="journal article" date="2018" name="New Phytol.">
        <title>Comparative genomics and transcriptomics depict ericoid mycorrhizal fungi as versatile saprotrophs and plant mutualists.</title>
        <authorList>
            <person name="Martino E."/>
            <person name="Morin E."/>
            <person name="Grelet G.A."/>
            <person name="Kuo A."/>
            <person name="Kohler A."/>
            <person name="Daghino S."/>
            <person name="Barry K.W."/>
            <person name="Cichocki N."/>
            <person name="Clum A."/>
            <person name="Dockter R.B."/>
            <person name="Hainaut M."/>
            <person name="Kuo R.C."/>
            <person name="LaButti K."/>
            <person name="Lindahl B.D."/>
            <person name="Lindquist E.A."/>
            <person name="Lipzen A."/>
            <person name="Khouja H.R."/>
            <person name="Magnuson J."/>
            <person name="Murat C."/>
            <person name="Ohm R.A."/>
            <person name="Singer S.W."/>
            <person name="Spatafora J.W."/>
            <person name="Wang M."/>
            <person name="Veneault-Fourrey C."/>
            <person name="Henrissat B."/>
            <person name="Grigoriev I.V."/>
            <person name="Martin F.M."/>
            <person name="Perotto S."/>
        </authorList>
    </citation>
    <scope>NUCLEOTIDE SEQUENCE [LARGE SCALE GENOMIC DNA]</scope>
    <source>
        <strain evidence="10 11">ATCC 22711</strain>
    </source>
</reference>
<keyword evidence="6" id="KW-0539">Nucleus</keyword>
<feature type="region of interest" description="Disordered" evidence="7">
    <location>
        <begin position="1"/>
        <end position="54"/>
    </location>
</feature>
<evidence type="ECO:0000259" key="9">
    <source>
        <dbReference type="Pfam" id="PF10406"/>
    </source>
</evidence>
<dbReference type="OrthoDB" id="2193813at2759"/>
<feature type="domain" description="Transcription factor TFIID subunit 8 C-terminal" evidence="9">
    <location>
        <begin position="183"/>
        <end position="231"/>
    </location>
</feature>
<dbReference type="AlphaFoldDB" id="A0A2T3B4A5"/>
<keyword evidence="5" id="KW-0804">Transcription</keyword>
<dbReference type="STRING" id="857342.A0A2T3B4A5"/>
<dbReference type="CDD" id="cd08049">
    <property type="entry name" value="TAF8"/>
    <property type="match status" value="1"/>
</dbReference>
<dbReference type="PANTHER" id="PTHR46469">
    <property type="entry name" value="TRANSCRIPTION INITIATION FACTOR TFIID SUBUNIT 8"/>
    <property type="match status" value="1"/>
</dbReference>
<dbReference type="InterPro" id="IPR037818">
    <property type="entry name" value="TAF8"/>
</dbReference>
<dbReference type="Pfam" id="PF10406">
    <property type="entry name" value="TAF8_C"/>
    <property type="match status" value="1"/>
</dbReference>
<evidence type="ECO:0000256" key="5">
    <source>
        <dbReference type="ARBA" id="ARBA00023163"/>
    </source>
</evidence>
<evidence type="ECO:0000256" key="7">
    <source>
        <dbReference type="SAM" id="MobiDB-lite"/>
    </source>
</evidence>
<dbReference type="Proteomes" id="UP000241818">
    <property type="component" value="Unassembled WGS sequence"/>
</dbReference>
<feature type="compositionally biased region" description="Polar residues" evidence="7">
    <location>
        <begin position="1"/>
        <end position="16"/>
    </location>
</feature>
<dbReference type="GO" id="GO:0046982">
    <property type="term" value="F:protein heterodimerization activity"/>
    <property type="evidence" value="ECO:0007669"/>
    <property type="project" value="InterPro"/>
</dbReference>
<evidence type="ECO:0000256" key="2">
    <source>
        <dbReference type="ARBA" id="ARBA00008767"/>
    </source>
</evidence>
<dbReference type="InterPro" id="IPR019473">
    <property type="entry name" value="TFIID_su8_C"/>
</dbReference>
<evidence type="ECO:0000259" key="8">
    <source>
        <dbReference type="Pfam" id="PF07524"/>
    </source>
</evidence>
<evidence type="ECO:0000256" key="3">
    <source>
        <dbReference type="ARBA" id="ARBA00017307"/>
    </source>
</evidence>
<keyword evidence="11" id="KW-1185">Reference proteome</keyword>
<dbReference type="InterPro" id="IPR006565">
    <property type="entry name" value="BTP"/>
</dbReference>
<dbReference type="GeneID" id="36572986"/>
<protein>
    <recommendedName>
        <fullName evidence="3">Transcription initiation factor TFIID subunit 8</fullName>
    </recommendedName>
</protein>
<evidence type="ECO:0000256" key="1">
    <source>
        <dbReference type="ARBA" id="ARBA00004123"/>
    </source>
</evidence>
<dbReference type="PANTHER" id="PTHR46469:SF1">
    <property type="entry name" value="TRANSCRIPTION INITIATION FACTOR TFIID SUBUNIT 8"/>
    <property type="match status" value="1"/>
</dbReference>
<gene>
    <name evidence="10" type="ORF">M430DRAFT_234479</name>
</gene>
<dbReference type="Gene3D" id="1.10.20.10">
    <property type="entry name" value="Histone, subunit A"/>
    <property type="match status" value="1"/>
</dbReference>
<dbReference type="InParanoid" id="A0A2T3B4A5"/>
<proteinExistence type="inferred from homology"/>
<keyword evidence="4" id="KW-0805">Transcription regulation</keyword>
<dbReference type="RefSeq" id="XP_024721749.1">
    <property type="nucleotide sequence ID" value="XM_024864905.1"/>
</dbReference>
<dbReference type="GO" id="GO:0005669">
    <property type="term" value="C:transcription factor TFIID complex"/>
    <property type="evidence" value="ECO:0007669"/>
    <property type="project" value="InterPro"/>
</dbReference>
<comment type="similarity">
    <text evidence="2">Belongs to the TAF8 family.</text>
</comment>
<name>A0A2T3B4A5_AMORE</name>
<accession>A0A2T3B4A5</accession>
<dbReference type="CDD" id="cd00076">
    <property type="entry name" value="HFD_SF"/>
    <property type="match status" value="1"/>
</dbReference>
<feature type="compositionally biased region" description="Basic residues" evidence="7">
    <location>
        <begin position="294"/>
        <end position="305"/>
    </location>
</feature>
<dbReference type="Pfam" id="PF07524">
    <property type="entry name" value="Bromo_TP"/>
    <property type="match status" value="1"/>
</dbReference>
<organism evidence="10 11">
    <name type="scientific">Amorphotheca resinae ATCC 22711</name>
    <dbReference type="NCBI Taxonomy" id="857342"/>
    <lineage>
        <taxon>Eukaryota</taxon>
        <taxon>Fungi</taxon>
        <taxon>Dikarya</taxon>
        <taxon>Ascomycota</taxon>
        <taxon>Pezizomycotina</taxon>
        <taxon>Leotiomycetes</taxon>
        <taxon>Helotiales</taxon>
        <taxon>Amorphothecaceae</taxon>
        <taxon>Amorphotheca</taxon>
    </lineage>
</organism>
<dbReference type="EMBL" id="KZ679010">
    <property type="protein sequence ID" value="PSS20479.1"/>
    <property type="molecule type" value="Genomic_DNA"/>
</dbReference>
<dbReference type="InterPro" id="IPR009072">
    <property type="entry name" value="Histone-fold"/>
</dbReference>
<comment type="subcellular location">
    <subcellularLocation>
        <location evidence="1">Nucleus</location>
    </subcellularLocation>
</comment>
<evidence type="ECO:0000256" key="4">
    <source>
        <dbReference type="ARBA" id="ARBA00023015"/>
    </source>
</evidence>
<evidence type="ECO:0000256" key="6">
    <source>
        <dbReference type="ARBA" id="ARBA00023242"/>
    </source>
</evidence>
<feature type="domain" description="Bromodomain associated" evidence="8">
    <location>
        <begin position="61"/>
        <end position="128"/>
    </location>
</feature>
<evidence type="ECO:0000313" key="11">
    <source>
        <dbReference type="Proteomes" id="UP000241818"/>
    </source>
</evidence>
<feature type="region of interest" description="Disordered" evidence="7">
    <location>
        <begin position="270"/>
        <end position="317"/>
    </location>
</feature>